<dbReference type="AlphaFoldDB" id="A0A2U1LYY1"/>
<dbReference type="PANTHER" id="PTHR33472">
    <property type="entry name" value="OS01G0106600 PROTEIN"/>
    <property type="match status" value="1"/>
</dbReference>
<dbReference type="OrthoDB" id="1939627at2759"/>
<organism evidence="2 3">
    <name type="scientific">Artemisia annua</name>
    <name type="common">Sweet wormwood</name>
    <dbReference type="NCBI Taxonomy" id="35608"/>
    <lineage>
        <taxon>Eukaryota</taxon>
        <taxon>Viridiplantae</taxon>
        <taxon>Streptophyta</taxon>
        <taxon>Embryophyta</taxon>
        <taxon>Tracheophyta</taxon>
        <taxon>Spermatophyta</taxon>
        <taxon>Magnoliopsida</taxon>
        <taxon>eudicotyledons</taxon>
        <taxon>Gunneridae</taxon>
        <taxon>Pentapetalae</taxon>
        <taxon>asterids</taxon>
        <taxon>campanulids</taxon>
        <taxon>Asterales</taxon>
        <taxon>Asteraceae</taxon>
        <taxon>Asteroideae</taxon>
        <taxon>Anthemideae</taxon>
        <taxon>Artemisiinae</taxon>
        <taxon>Artemisia</taxon>
    </lineage>
</organism>
<dbReference type="Proteomes" id="UP000245207">
    <property type="component" value="Unassembled WGS sequence"/>
</dbReference>
<feature type="compositionally biased region" description="Polar residues" evidence="1">
    <location>
        <begin position="127"/>
        <end position="143"/>
    </location>
</feature>
<feature type="compositionally biased region" description="Polar residues" evidence="1">
    <location>
        <begin position="176"/>
        <end position="194"/>
    </location>
</feature>
<evidence type="ECO:0000313" key="2">
    <source>
        <dbReference type="EMBL" id="PWA54164.1"/>
    </source>
</evidence>
<dbReference type="PANTHER" id="PTHR33472:SF1">
    <property type="entry name" value="EXTENSIN-RELATED"/>
    <property type="match status" value="1"/>
</dbReference>
<feature type="compositionally biased region" description="Pro residues" evidence="1">
    <location>
        <begin position="19"/>
        <end position="36"/>
    </location>
</feature>
<accession>A0A2U1LYY1</accession>
<dbReference type="EMBL" id="PKPP01007166">
    <property type="protein sequence ID" value="PWA54164.1"/>
    <property type="molecule type" value="Genomic_DNA"/>
</dbReference>
<gene>
    <name evidence="2" type="ORF">CTI12_AA439230</name>
</gene>
<feature type="compositionally biased region" description="Basic and acidic residues" evidence="1">
    <location>
        <begin position="147"/>
        <end position="160"/>
    </location>
</feature>
<evidence type="ECO:0000313" key="3">
    <source>
        <dbReference type="Proteomes" id="UP000245207"/>
    </source>
</evidence>
<reference evidence="2 3" key="1">
    <citation type="journal article" date="2018" name="Mol. Plant">
        <title>The genome of Artemisia annua provides insight into the evolution of Asteraceae family and artemisinin biosynthesis.</title>
        <authorList>
            <person name="Shen Q."/>
            <person name="Zhang L."/>
            <person name="Liao Z."/>
            <person name="Wang S."/>
            <person name="Yan T."/>
            <person name="Shi P."/>
            <person name="Liu M."/>
            <person name="Fu X."/>
            <person name="Pan Q."/>
            <person name="Wang Y."/>
            <person name="Lv Z."/>
            <person name="Lu X."/>
            <person name="Zhang F."/>
            <person name="Jiang W."/>
            <person name="Ma Y."/>
            <person name="Chen M."/>
            <person name="Hao X."/>
            <person name="Li L."/>
            <person name="Tang Y."/>
            <person name="Lv G."/>
            <person name="Zhou Y."/>
            <person name="Sun X."/>
            <person name="Brodelius P.E."/>
            <person name="Rose J.K.C."/>
            <person name="Tang K."/>
        </authorList>
    </citation>
    <scope>NUCLEOTIDE SEQUENCE [LARGE SCALE GENOMIC DNA]</scope>
    <source>
        <strain evidence="3">cv. Huhao1</strain>
        <tissue evidence="2">Leaf</tissue>
    </source>
</reference>
<protein>
    <submittedName>
        <fullName evidence="2">Uncharacterized protein</fullName>
    </submittedName>
</protein>
<evidence type="ECO:0000256" key="1">
    <source>
        <dbReference type="SAM" id="MobiDB-lite"/>
    </source>
</evidence>
<keyword evidence="3" id="KW-1185">Reference proteome</keyword>
<dbReference type="STRING" id="35608.A0A2U1LYY1"/>
<comment type="caution">
    <text evidence="2">The sequence shown here is derived from an EMBL/GenBank/DDBJ whole genome shotgun (WGS) entry which is preliminary data.</text>
</comment>
<proteinExistence type="predicted"/>
<name>A0A2U1LYY1_ARTAN</name>
<feature type="region of interest" description="Disordered" evidence="1">
    <location>
        <begin position="1"/>
        <end position="215"/>
    </location>
</feature>
<sequence>MAPTSPPQKTIKPLEKNSPPSPTITPRSHPPSPLALPSPQLKSYQPEYEQKSMLVQETKEKPKSLDTGFTRHRNWGPDNSKGNAPKKPETSKKHSDSEDSGTRIITIAGENKGAIMDLSPYGKLTHNFGNSPQTLQNKNDNPTASSDGEKSGSSSDDKSKAKNKNKNSKSPLVSAVMNSNVQGVNNSILFNSSTTHHDPGVHLSLTRKPNGGRRI</sequence>
<feature type="compositionally biased region" description="Basic and acidic residues" evidence="1">
    <location>
        <begin position="86"/>
        <end position="101"/>
    </location>
</feature>